<dbReference type="Proteomes" id="UP000789901">
    <property type="component" value="Unassembled WGS sequence"/>
</dbReference>
<evidence type="ECO:0000313" key="1">
    <source>
        <dbReference type="EMBL" id="CAG8531602.1"/>
    </source>
</evidence>
<gene>
    <name evidence="1" type="ORF">GMARGA_LOCUS3648</name>
</gene>
<organism evidence="1 2">
    <name type="scientific">Gigaspora margarita</name>
    <dbReference type="NCBI Taxonomy" id="4874"/>
    <lineage>
        <taxon>Eukaryota</taxon>
        <taxon>Fungi</taxon>
        <taxon>Fungi incertae sedis</taxon>
        <taxon>Mucoromycota</taxon>
        <taxon>Glomeromycotina</taxon>
        <taxon>Glomeromycetes</taxon>
        <taxon>Diversisporales</taxon>
        <taxon>Gigasporaceae</taxon>
        <taxon>Gigaspora</taxon>
    </lineage>
</organism>
<name>A0ABM8W5N2_GIGMA</name>
<proteinExistence type="predicted"/>
<reference evidence="1 2" key="1">
    <citation type="submission" date="2021-06" db="EMBL/GenBank/DDBJ databases">
        <authorList>
            <person name="Kallberg Y."/>
            <person name="Tangrot J."/>
            <person name="Rosling A."/>
        </authorList>
    </citation>
    <scope>NUCLEOTIDE SEQUENCE [LARGE SCALE GENOMIC DNA]</scope>
    <source>
        <strain evidence="1 2">120-4 pot B 10/14</strain>
    </source>
</reference>
<accession>A0ABM8W5N2</accession>
<sequence length="160" mass="18121">MRKVLLALVMRIETLDNHIEGVKDRLVRFGFENDINEGEDTGIEYINVKNNEKSIDYLSNTRGTCGNGGNAKKIMGNTLGTGFSCMQCSIKKRRLKGTIILNNRGGIFRSLCDSNQKLIKMHEFSREKDGCSIYLICDESEIKFYKCLYLDQLPGCDSEC</sequence>
<protein>
    <submittedName>
        <fullName evidence="1">22630_t:CDS:1</fullName>
    </submittedName>
</protein>
<dbReference type="EMBL" id="CAJVQB010001338">
    <property type="protein sequence ID" value="CAG8531602.1"/>
    <property type="molecule type" value="Genomic_DNA"/>
</dbReference>
<comment type="caution">
    <text evidence="1">The sequence shown here is derived from an EMBL/GenBank/DDBJ whole genome shotgun (WGS) entry which is preliminary data.</text>
</comment>
<evidence type="ECO:0000313" key="2">
    <source>
        <dbReference type="Proteomes" id="UP000789901"/>
    </source>
</evidence>
<keyword evidence="2" id="KW-1185">Reference proteome</keyword>